<dbReference type="GO" id="GO:0006412">
    <property type="term" value="P:translation"/>
    <property type="evidence" value="ECO:0007669"/>
    <property type="project" value="UniProtKB-UniRule"/>
</dbReference>
<dbReference type="Pfam" id="PF00237">
    <property type="entry name" value="Ribosomal_L22"/>
    <property type="match status" value="1"/>
</dbReference>
<evidence type="ECO:0000256" key="2">
    <source>
        <dbReference type="ARBA" id="ARBA00009451"/>
    </source>
</evidence>
<keyword evidence="6 10" id="KW-0689">Ribosomal protein</keyword>
<dbReference type="PROSITE" id="PS00464">
    <property type="entry name" value="RIBOSOMAL_L22"/>
    <property type="match status" value="1"/>
</dbReference>
<dbReference type="Proteomes" id="UP000184184">
    <property type="component" value="Unassembled WGS sequence"/>
</dbReference>
<dbReference type="OrthoDB" id="9805969at2"/>
<dbReference type="InterPro" id="IPR005727">
    <property type="entry name" value="Ribosomal_uL22_bac/chlpt-type"/>
</dbReference>
<evidence type="ECO:0000256" key="4">
    <source>
        <dbReference type="ARBA" id="ARBA00022730"/>
    </source>
</evidence>
<comment type="function">
    <text evidence="10 13">This protein binds specifically to 23S rRNA; its binding is stimulated by other ribosomal proteins, e.g., L4, L17, and L20. It is important during the early stages of 50S assembly. It makes multiple contacts with different domains of the 23S rRNA in the assembled 50S subunit and ribosome.</text>
</comment>
<evidence type="ECO:0000256" key="10">
    <source>
        <dbReference type="HAMAP-Rule" id="MF_01331"/>
    </source>
</evidence>
<dbReference type="RefSeq" id="WP_073203325.1">
    <property type="nucleotide sequence ID" value="NZ_FRCZ01000011.1"/>
</dbReference>
<evidence type="ECO:0000256" key="9">
    <source>
        <dbReference type="ARBA" id="ARBA00035207"/>
    </source>
</evidence>
<sequence length="113" mass="12509">MQAKAVAKTIRIAPRKVRLVIDLIRGKDVGEAIAILKHTQRGASPVVEKLINSAIANAEHNYEMNPDNLVVSEAYVNEGVTLKRFRPRAQGRATQINKRTSHITVVLSEKKEG</sequence>
<keyword evidence="5 10" id="KW-0694">RNA-binding</keyword>
<dbReference type="AlphaFoldDB" id="A0A1M7QYH5"/>
<dbReference type="SUPFAM" id="SSF54843">
    <property type="entry name" value="Ribosomal protein L22"/>
    <property type="match status" value="1"/>
</dbReference>
<evidence type="ECO:0000256" key="11">
    <source>
        <dbReference type="RuleBase" id="RU004005"/>
    </source>
</evidence>
<reference evidence="14 15" key="1">
    <citation type="submission" date="2016-11" db="EMBL/GenBank/DDBJ databases">
        <authorList>
            <person name="Jaros S."/>
            <person name="Januszkiewicz K."/>
            <person name="Wedrychowicz H."/>
        </authorList>
    </citation>
    <scope>NUCLEOTIDE SEQUENCE [LARGE SCALE GENOMIC DNA]</scope>
    <source>
        <strain evidence="14 15">CGMCC 1.10681</strain>
    </source>
</reference>
<comment type="function">
    <text evidence="8">This protein binds specifically to 23S rRNA; its binding is stimulated by other ribosomal proteins, e.g. L4, L17, and L20. It is important during the early stages of 50S assembly. It makes multiple contacts with different domains of the 23S rRNA in the assembled 50S subunit and ribosome.</text>
</comment>
<evidence type="ECO:0000313" key="15">
    <source>
        <dbReference type="Proteomes" id="UP000184184"/>
    </source>
</evidence>
<comment type="similarity">
    <text evidence="2 10 11">Belongs to the universal ribosomal protein uL22 family.</text>
</comment>
<dbReference type="GO" id="GO:0022625">
    <property type="term" value="C:cytosolic large ribosomal subunit"/>
    <property type="evidence" value="ECO:0007669"/>
    <property type="project" value="TreeGrafter"/>
</dbReference>
<comment type="function">
    <text evidence="1 10">The globular domain of the protein is located near the polypeptide exit tunnel on the outside of the subunit, while an extended beta-hairpin is found that lines the wall of the exit tunnel in the center of the 70S ribosome.</text>
</comment>
<evidence type="ECO:0000256" key="7">
    <source>
        <dbReference type="ARBA" id="ARBA00023274"/>
    </source>
</evidence>
<dbReference type="InterPro" id="IPR018260">
    <property type="entry name" value="Ribosomal_uL22_CS"/>
</dbReference>
<protein>
    <recommendedName>
        <fullName evidence="9 10">Large ribosomal subunit protein uL22</fullName>
    </recommendedName>
</protein>
<organism evidence="14 15">
    <name type="scientific">Gracilibacillus kekensis</name>
    <dbReference type="NCBI Taxonomy" id="1027249"/>
    <lineage>
        <taxon>Bacteria</taxon>
        <taxon>Bacillati</taxon>
        <taxon>Bacillota</taxon>
        <taxon>Bacilli</taxon>
        <taxon>Bacillales</taxon>
        <taxon>Bacillaceae</taxon>
        <taxon>Gracilibacillus</taxon>
    </lineage>
</organism>
<dbReference type="InterPro" id="IPR036394">
    <property type="entry name" value="Ribosomal_uL22_sf"/>
</dbReference>
<evidence type="ECO:0000256" key="3">
    <source>
        <dbReference type="ARBA" id="ARBA00011838"/>
    </source>
</evidence>
<dbReference type="HAMAP" id="MF_01331_B">
    <property type="entry name" value="Ribosomal_uL22_B"/>
    <property type="match status" value="1"/>
</dbReference>
<dbReference type="NCBIfam" id="TIGR01044">
    <property type="entry name" value="rplV_bact"/>
    <property type="match status" value="1"/>
</dbReference>
<accession>A0A1M7QYH5</accession>
<evidence type="ECO:0000256" key="12">
    <source>
        <dbReference type="RuleBase" id="RU004006"/>
    </source>
</evidence>
<keyword evidence="4 10" id="KW-0699">rRNA-binding</keyword>
<evidence type="ECO:0000256" key="13">
    <source>
        <dbReference type="RuleBase" id="RU004008"/>
    </source>
</evidence>
<keyword evidence="7 10" id="KW-0687">Ribonucleoprotein</keyword>
<evidence type="ECO:0000256" key="1">
    <source>
        <dbReference type="ARBA" id="ARBA00003478"/>
    </source>
</evidence>
<dbReference type="InterPro" id="IPR047867">
    <property type="entry name" value="Ribosomal_uL22_bac/org-type"/>
</dbReference>
<dbReference type="GO" id="GO:0019843">
    <property type="term" value="F:rRNA binding"/>
    <property type="evidence" value="ECO:0007669"/>
    <property type="project" value="UniProtKB-UniRule"/>
</dbReference>
<dbReference type="STRING" id="1027249.SAMN05216179_3749"/>
<dbReference type="CDD" id="cd00336">
    <property type="entry name" value="Ribosomal_L22"/>
    <property type="match status" value="1"/>
</dbReference>
<keyword evidence="15" id="KW-1185">Reference proteome</keyword>
<comment type="subunit">
    <text evidence="3 10 12">Part of the 50S ribosomal subunit.</text>
</comment>
<dbReference type="FunFam" id="3.90.470.10:FF:000001">
    <property type="entry name" value="50S ribosomal protein L22"/>
    <property type="match status" value="1"/>
</dbReference>
<dbReference type="InterPro" id="IPR001063">
    <property type="entry name" value="Ribosomal_uL22"/>
</dbReference>
<evidence type="ECO:0000256" key="6">
    <source>
        <dbReference type="ARBA" id="ARBA00022980"/>
    </source>
</evidence>
<dbReference type="GO" id="GO:0003735">
    <property type="term" value="F:structural constituent of ribosome"/>
    <property type="evidence" value="ECO:0007669"/>
    <property type="project" value="InterPro"/>
</dbReference>
<proteinExistence type="inferred from homology"/>
<evidence type="ECO:0000256" key="5">
    <source>
        <dbReference type="ARBA" id="ARBA00022884"/>
    </source>
</evidence>
<name>A0A1M7QYH5_9BACI</name>
<dbReference type="EMBL" id="FRCZ01000011">
    <property type="protein sequence ID" value="SHN36911.1"/>
    <property type="molecule type" value="Genomic_DNA"/>
</dbReference>
<evidence type="ECO:0000256" key="8">
    <source>
        <dbReference type="ARBA" id="ARBA00025084"/>
    </source>
</evidence>
<dbReference type="Gene3D" id="3.90.470.10">
    <property type="entry name" value="Ribosomal protein L22/L17"/>
    <property type="match status" value="1"/>
</dbReference>
<dbReference type="PANTHER" id="PTHR13501:SF8">
    <property type="entry name" value="LARGE RIBOSOMAL SUBUNIT PROTEIN UL22M"/>
    <property type="match status" value="1"/>
</dbReference>
<dbReference type="PANTHER" id="PTHR13501">
    <property type="entry name" value="CHLOROPLAST 50S RIBOSOMAL PROTEIN L22-RELATED"/>
    <property type="match status" value="1"/>
</dbReference>
<gene>
    <name evidence="10" type="primary">rplV</name>
    <name evidence="14" type="ORF">SAMN05216179_3749</name>
</gene>
<evidence type="ECO:0000313" key="14">
    <source>
        <dbReference type="EMBL" id="SHN36911.1"/>
    </source>
</evidence>